<accession>A0A5E4CEL6</accession>
<gene>
    <name evidence="2" type="ORF">GHT09_010658</name>
    <name evidence="3" type="ORF">MONAX_5E014589</name>
</gene>
<dbReference type="Proteomes" id="UP000662637">
    <property type="component" value="Unassembled WGS sequence"/>
</dbReference>
<organism evidence="3 4">
    <name type="scientific">Marmota monax</name>
    <name type="common">Woodchuck</name>
    <dbReference type="NCBI Taxonomy" id="9995"/>
    <lineage>
        <taxon>Eukaryota</taxon>
        <taxon>Metazoa</taxon>
        <taxon>Chordata</taxon>
        <taxon>Craniata</taxon>
        <taxon>Vertebrata</taxon>
        <taxon>Euteleostomi</taxon>
        <taxon>Mammalia</taxon>
        <taxon>Eutheria</taxon>
        <taxon>Euarchontoglires</taxon>
        <taxon>Glires</taxon>
        <taxon>Rodentia</taxon>
        <taxon>Sciuromorpha</taxon>
        <taxon>Sciuridae</taxon>
        <taxon>Xerinae</taxon>
        <taxon>Marmotini</taxon>
        <taxon>Marmota</taxon>
    </lineage>
</organism>
<evidence type="ECO:0000256" key="1">
    <source>
        <dbReference type="SAM" id="MobiDB-lite"/>
    </source>
</evidence>
<reference evidence="2" key="2">
    <citation type="submission" date="2020-08" db="EMBL/GenBank/DDBJ databases">
        <authorList>
            <person name="Shumante A."/>
            <person name="Zimin A.V."/>
            <person name="Puiu D."/>
            <person name="Salzberg S.L."/>
        </authorList>
    </citation>
    <scope>NUCLEOTIDE SEQUENCE</scope>
    <source>
        <strain evidence="2">WC2-LM</strain>
        <tissue evidence="2">Liver</tissue>
    </source>
</reference>
<dbReference type="EMBL" id="CABDUW010001285">
    <property type="protein sequence ID" value="VTJ80288.1"/>
    <property type="molecule type" value="Genomic_DNA"/>
</dbReference>
<dbReference type="EMBL" id="WJEC01007741">
    <property type="protein sequence ID" value="KAF7468511.1"/>
    <property type="molecule type" value="Genomic_DNA"/>
</dbReference>
<name>A0A5E4CEL6_MARMO</name>
<evidence type="ECO:0000313" key="3">
    <source>
        <dbReference type="EMBL" id="VTJ80288.1"/>
    </source>
</evidence>
<sequence length="95" mass="10463">MFGIDSHDGIPLRETATRTPAYIVWERTESGPLRSQIPRSRRLNGNHKVDVAILPITSSNSKSPPYGLDGEGGDALRKASHRRGHVSRERTDSTA</sequence>
<proteinExistence type="predicted"/>
<feature type="region of interest" description="Disordered" evidence="1">
    <location>
        <begin position="55"/>
        <end position="95"/>
    </location>
</feature>
<reference evidence="3 4" key="1">
    <citation type="submission" date="2019-04" db="EMBL/GenBank/DDBJ databases">
        <authorList>
            <person name="Alioto T."/>
            <person name="Alioto T."/>
        </authorList>
    </citation>
    <scope>NUCLEOTIDE SEQUENCE [LARGE SCALE GENOMIC DNA]</scope>
</reference>
<protein>
    <submittedName>
        <fullName evidence="3">Uncharacterized protein</fullName>
    </submittedName>
</protein>
<keyword evidence="4" id="KW-1185">Reference proteome</keyword>
<feature type="compositionally biased region" description="Basic and acidic residues" evidence="1">
    <location>
        <begin position="86"/>
        <end position="95"/>
    </location>
</feature>
<evidence type="ECO:0000313" key="2">
    <source>
        <dbReference type="EMBL" id="KAF7468511.1"/>
    </source>
</evidence>
<dbReference type="AlphaFoldDB" id="A0A5E4CEL6"/>
<evidence type="ECO:0000313" key="4">
    <source>
        <dbReference type="Proteomes" id="UP000335636"/>
    </source>
</evidence>
<dbReference type="Proteomes" id="UP000335636">
    <property type="component" value="Unassembled WGS sequence"/>
</dbReference>